<feature type="transmembrane region" description="Helical" evidence="1">
    <location>
        <begin position="113"/>
        <end position="131"/>
    </location>
</feature>
<keyword evidence="3" id="KW-1185">Reference proteome</keyword>
<gene>
    <name evidence="2" type="ORF">BJX66DRAFT_281476</name>
</gene>
<keyword evidence="1" id="KW-0812">Transmembrane</keyword>
<feature type="transmembrane region" description="Helical" evidence="1">
    <location>
        <begin position="58"/>
        <end position="79"/>
    </location>
</feature>
<keyword evidence="1" id="KW-1133">Transmembrane helix</keyword>
<proteinExistence type="predicted"/>
<reference evidence="2 3" key="1">
    <citation type="submission" date="2024-07" db="EMBL/GenBank/DDBJ databases">
        <title>Section-level genome sequencing and comparative genomics of Aspergillus sections Usti and Cavernicolus.</title>
        <authorList>
            <consortium name="Lawrence Berkeley National Laboratory"/>
            <person name="Nybo J.L."/>
            <person name="Vesth T.C."/>
            <person name="Theobald S."/>
            <person name="Frisvad J.C."/>
            <person name="Larsen T.O."/>
            <person name="Kjaerboelling I."/>
            <person name="Rothschild-Mancinelli K."/>
            <person name="Lyhne E.K."/>
            <person name="Kogle M.E."/>
            <person name="Barry K."/>
            <person name="Clum A."/>
            <person name="Na H."/>
            <person name="Ledsgaard L."/>
            <person name="Lin J."/>
            <person name="Lipzen A."/>
            <person name="Kuo A."/>
            <person name="Riley R."/>
            <person name="Mondo S."/>
            <person name="Labutti K."/>
            <person name="Haridas S."/>
            <person name="Pangalinan J."/>
            <person name="Salamov A.A."/>
            <person name="Simmons B.A."/>
            <person name="Magnuson J.K."/>
            <person name="Chen J."/>
            <person name="Drula E."/>
            <person name="Henrissat B."/>
            <person name="Wiebenga A."/>
            <person name="Lubbers R.J."/>
            <person name="Gomes A.C."/>
            <person name="Makela M.R."/>
            <person name="Stajich J."/>
            <person name="Grigoriev I.V."/>
            <person name="Mortensen U.H."/>
            <person name="De Vries R.P."/>
            <person name="Baker S.E."/>
            <person name="Andersen M.R."/>
        </authorList>
    </citation>
    <scope>NUCLEOTIDE SEQUENCE [LARGE SCALE GENOMIC DNA]</scope>
    <source>
        <strain evidence="2 3">CBS 209.92</strain>
    </source>
</reference>
<comment type="caution">
    <text evidence="2">The sequence shown here is derived from an EMBL/GenBank/DDBJ whole genome shotgun (WGS) entry which is preliminary data.</text>
</comment>
<feature type="transmembrane region" description="Helical" evidence="1">
    <location>
        <begin position="21"/>
        <end position="46"/>
    </location>
</feature>
<name>A0ABR4FWL5_9EURO</name>
<protein>
    <recommendedName>
        <fullName evidence="4">Transmembrane protein</fullName>
    </recommendedName>
</protein>
<organism evidence="2 3">
    <name type="scientific">Aspergillus keveii</name>
    <dbReference type="NCBI Taxonomy" id="714993"/>
    <lineage>
        <taxon>Eukaryota</taxon>
        <taxon>Fungi</taxon>
        <taxon>Dikarya</taxon>
        <taxon>Ascomycota</taxon>
        <taxon>Pezizomycotina</taxon>
        <taxon>Eurotiomycetes</taxon>
        <taxon>Eurotiomycetidae</taxon>
        <taxon>Eurotiales</taxon>
        <taxon>Aspergillaceae</taxon>
        <taxon>Aspergillus</taxon>
        <taxon>Aspergillus subgen. Nidulantes</taxon>
    </lineage>
</organism>
<evidence type="ECO:0000256" key="1">
    <source>
        <dbReference type="SAM" id="Phobius"/>
    </source>
</evidence>
<accession>A0ABR4FWL5</accession>
<sequence>MVASLAKKGGARQVTSWNDSITLVAVFLFLLGLPSLLLFLLLLLLALTFGTLFSGLTLVPLALLLIIVIIIVINIHLAIVDLWRSLLLRLCFFLGSSVNCWLCRAFFQCAVILVVRLPLGGSGLVGTSIFLKQRLELLLLQSNRSKTPSARVKIALHDATLDLGNNAMVTG</sequence>
<evidence type="ECO:0000313" key="2">
    <source>
        <dbReference type="EMBL" id="KAL2787620.1"/>
    </source>
</evidence>
<dbReference type="EMBL" id="JBFTWV010000093">
    <property type="protein sequence ID" value="KAL2787620.1"/>
    <property type="molecule type" value="Genomic_DNA"/>
</dbReference>
<evidence type="ECO:0008006" key="4">
    <source>
        <dbReference type="Google" id="ProtNLM"/>
    </source>
</evidence>
<keyword evidence="1" id="KW-0472">Membrane</keyword>
<evidence type="ECO:0000313" key="3">
    <source>
        <dbReference type="Proteomes" id="UP001610563"/>
    </source>
</evidence>
<dbReference type="Proteomes" id="UP001610563">
    <property type="component" value="Unassembled WGS sequence"/>
</dbReference>